<dbReference type="EMBL" id="KZ613545">
    <property type="protein sequence ID" value="PMD12656.1"/>
    <property type="molecule type" value="Genomic_DNA"/>
</dbReference>
<dbReference type="Gene3D" id="3.30.160.60">
    <property type="entry name" value="Classic Zinc Finger"/>
    <property type="match status" value="1"/>
</dbReference>
<gene>
    <name evidence="1" type="ORF">NA56DRAFT_479007</name>
</gene>
<organism evidence="1 2">
    <name type="scientific">Hyaloscypha hepaticicola</name>
    <dbReference type="NCBI Taxonomy" id="2082293"/>
    <lineage>
        <taxon>Eukaryota</taxon>
        <taxon>Fungi</taxon>
        <taxon>Dikarya</taxon>
        <taxon>Ascomycota</taxon>
        <taxon>Pezizomycotina</taxon>
        <taxon>Leotiomycetes</taxon>
        <taxon>Helotiales</taxon>
        <taxon>Hyaloscyphaceae</taxon>
        <taxon>Hyaloscypha</taxon>
    </lineage>
</organism>
<evidence type="ECO:0000313" key="2">
    <source>
        <dbReference type="Proteomes" id="UP000235672"/>
    </source>
</evidence>
<dbReference type="OrthoDB" id="5399138at2759"/>
<name>A0A2J6PFH7_9HELO</name>
<sequence>MERETVENSGLQSIHPAARITRLHPEIQAVDSSAPGPMELNFSPDSLDIDGVFSLDDGLLTINPTGIWGAQDLFSQKEMAMVSTFNDTNFQGGSELTKPVLDEAVKWITRQSSKCTRNSRSTPTTRGSNGKYKCTVGCGQSFSRIDVWKKHETEQIPREGWICCVPDSFWVEGRKICTYCGVQDPDSDHHATAKHPIPCEHRPMGRGRTFFRKEHLKNHLQKVHPAIPWHHFLDRGHFDFEPQFPRVCCLCQKYCFSSLKDRIDHLITHFESDNDPNDEHSVELQPALDVQGAM</sequence>
<dbReference type="AlphaFoldDB" id="A0A2J6PFH7"/>
<accession>A0A2J6PFH7</accession>
<proteinExistence type="predicted"/>
<dbReference type="Proteomes" id="UP000235672">
    <property type="component" value="Unassembled WGS sequence"/>
</dbReference>
<evidence type="ECO:0008006" key="3">
    <source>
        <dbReference type="Google" id="ProtNLM"/>
    </source>
</evidence>
<keyword evidence="2" id="KW-1185">Reference proteome</keyword>
<evidence type="ECO:0000313" key="1">
    <source>
        <dbReference type="EMBL" id="PMD12656.1"/>
    </source>
</evidence>
<protein>
    <recommendedName>
        <fullName evidence="3">C2H2-type domain-containing protein</fullName>
    </recommendedName>
</protein>
<reference evidence="1 2" key="1">
    <citation type="submission" date="2016-05" db="EMBL/GenBank/DDBJ databases">
        <title>A degradative enzymes factory behind the ericoid mycorrhizal symbiosis.</title>
        <authorList>
            <consortium name="DOE Joint Genome Institute"/>
            <person name="Martino E."/>
            <person name="Morin E."/>
            <person name="Grelet G."/>
            <person name="Kuo A."/>
            <person name="Kohler A."/>
            <person name="Daghino S."/>
            <person name="Barry K."/>
            <person name="Choi C."/>
            <person name="Cichocki N."/>
            <person name="Clum A."/>
            <person name="Copeland A."/>
            <person name="Hainaut M."/>
            <person name="Haridas S."/>
            <person name="Labutti K."/>
            <person name="Lindquist E."/>
            <person name="Lipzen A."/>
            <person name="Khouja H.-R."/>
            <person name="Murat C."/>
            <person name="Ohm R."/>
            <person name="Olson A."/>
            <person name="Spatafora J."/>
            <person name="Veneault-Fourrey C."/>
            <person name="Henrissat B."/>
            <person name="Grigoriev I."/>
            <person name="Martin F."/>
            <person name="Perotto S."/>
        </authorList>
    </citation>
    <scope>NUCLEOTIDE SEQUENCE [LARGE SCALE GENOMIC DNA]</scope>
    <source>
        <strain evidence="1 2">UAMH 7357</strain>
    </source>
</reference>